<dbReference type="KEGG" id="dmm:dnm_084060"/>
<sequence>MKKDEKSVSYSCRWRIGLYKYLSKSFLYTFFFERRRNPAFSFIRNASSEKKAGFLPRTDIKNL</sequence>
<evidence type="ECO:0000313" key="1">
    <source>
        <dbReference type="EMBL" id="QTA92328.1"/>
    </source>
</evidence>
<protein>
    <submittedName>
        <fullName evidence="1">Uncharacterized protein</fullName>
    </submittedName>
</protein>
<keyword evidence="2" id="KW-1185">Reference proteome</keyword>
<evidence type="ECO:0000313" key="2">
    <source>
        <dbReference type="Proteomes" id="UP000663722"/>
    </source>
</evidence>
<gene>
    <name evidence="1" type="ORF">dnm_084060</name>
</gene>
<reference evidence="1" key="1">
    <citation type="journal article" date="2021" name="Microb. Physiol.">
        <title>Proteogenomic Insights into the Physiology of Marine, Sulfate-Reducing, Filamentous Desulfonema limicola and Desulfonema magnum.</title>
        <authorList>
            <person name="Schnaars V."/>
            <person name="Wohlbrand L."/>
            <person name="Scheve S."/>
            <person name="Hinrichs C."/>
            <person name="Reinhardt R."/>
            <person name="Rabus R."/>
        </authorList>
    </citation>
    <scope>NUCLEOTIDE SEQUENCE</scope>
    <source>
        <strain evidence="1">4be13</strain>
    </source>
</reference>
<dbReference type="Proteomes" id="UP000663722">
    <property type="component" value="Chromosome"/>
</dbReference>
<dbReference type="AlphaFoldDB" id="A0A975BW12"/>
<accession>A0A975BW12</accession>
<proteinExistence type="predicted"/>
<dbReference type="EMBL" id="CP061800">
    <property type="protein sequence ID" value="QTA92328.1"/>
    <property type="molecule type" value="Genomic_DNA"/>
</dbReference>
<name>A0A975BW12_9BACT</name>
<organism evidence="1 2">
    <name type="scientific">Desulfonema magnum</name>
    <dbReference type="NCBI Taxonomy" id="45655"/>
    <lineage>
        <taxon>Bacteria</taxon>
        <taxon>Pseudomonadati</taxon>
        <taxon>Thermodesulfobacteriota</taxon>
        <taxon>Desulfobacteria</taxon>
        <taxon>Desulfobacterales</taxon>
        <taxon>Desulfococcaceae</taxon>
        <taxon>Desulfonema</taxon>
    </lineage>
</organism>